<name>A0ACD1GLN5_9EURO</name>
<gene>
    <name evidence="1" type="ORF">BO95DRAFT_222683</name>
</gene>
<accession>A0ACD1GLN5</accession>
<proteinExistence type="predicted"/>
<reference evidence="1" key="1">
    <citation type="submission" date="2018-02" db="EMBL/GenBank/DDBJ databases">
        <title>The genomes of Aspergillus section Nigri reveals drivers in fungal speciation.</title>
        <authorList>
            <consortium name="DOE Joint Genome Institute"/>
            <person name="Vesth T.C."/>
            <person name="Nybo J."/>
            <person name="Theobald S."/>
            <person name="Brandl J."/>
            <person name="Frisvad J.C."/>
            <person name="Nielsen K.F."/>
            <person name="Lyhne E.K."/>
            <person name="Kogle M.E."/>
            <person name="Kuo A."/>
            <person name="Riley R."/>
            <person name="Clum A."/>
            <person name="Nolan M."/>
            <person name="Lipzen A."/>
            <person name="Salamov A."/>
            <person name="Henrissat B."/>
            <person name="Wiebenga A."/>
            <person name="De vries R.P."/>
            <person name="Grigoriev I.V."/>
            <person name="Mortensen U.H."/>
            <person name="Andersen M.R."/>
            <person name="Baker S.E."/>
        </authorList>
    </citation>
    <scope>NUCLEOTIDE SEQUENCE</scope>
    <source>
        <strain evidence="1">CBS 621.78</strain>
    </source>
</reference>
<keyword evidence="2" id="KW-1185">Reference proteome</keyword>
<dbReference type="Proteomes" id="UP000249057">
    <property type="component" value="Unassembled WGS sequence"/>
</dbReference>
<sequence>MLCFSFLLFFSLGSYFFFLFSFWRLLLLCCPRRGFFFSCFRGPFNRTLCCRMSFGDYLLRIASRRIWHERAWKSPRQKQRVPACAL</sequence>
<evidence type="ECO:0000313" key="1">
    <source>
        <dbReference type="EMBL" id="RAH50132.1"/>
    </source>
</evidence>
<evidence type="ECO:0000313" key="2">
    <source>
        <dbReference type="Proteomes" id="UP000249057"/>
    </source>
</evidence>
<organism evidence="1 2">
    <name type="scientific">Aspergillus brunneoviolaceus CBS 621.78</name>
    <dbReference type="NCBI Taxonomy" id="1450534"/>
    <lineage>
        <taxon>Eukaryota</taxon>
        <taxon>Fungi</taxon>
        <taxon>Dikarya</taxon>
        <taxon>Ascomycota</taxon>
        <taxon>Pezizomycotina</taxon>
        <taxon>Eurotiomycetes</taxon>
        <taxon>Eurotiomycetidae</taxon>
        <taxon>Eurotiales</taxon>
        <taxon>Aspergillaceae</taxon>
        <taxon>Aspergillus</taxon>
        <taxon>Aspergillus subgen. Circumdati</taxon>
    </lineage>
</organism>
<dbReference type="EMBL" id="KZ825315">
    <property type="protein sequence ID" value="RAH50132.1"/>
    <property type="molecule type" value="Genomic_DNA"/>
</dbReference>
<protein>
    <submittedName>
        <fullName evidence="1">Uncharacterized protein</fullName>
    </submittedName>
</protein>